<dbReference type="AlphaFoldDB" id="A0A316TPC8"/>
<keyword evidence="2" id="KW-0472">Membrane</keyword>
<dbReference type="RefSeq" id="WP_109696555.1">
    <property type="nucleotide sequence ID" value="NZ_QGDD01000009.1"/>
</dbReference>
<evidence type="ECO:0000256" key="2">
    <source>
        <dbReference type="SAM" id="Phobius"/>
    </source>
</evidence>
<sequence>MSNPYGNDPYGQQQPQNPYGGGGGQYGGGQYAAPGGGQQPAKTDGVSIASLVTSLICCAPVGFILGIVGLKRTKGGQRKGRGLAITGLVLGLVGLLAWVGIGIAAVAGVAWFQSIVEVDEAEAGVCVDIDDDDSNSVLMYEKECTEDHDGEIVGVAEVTDENLEQIESEMTAYCVTTVLSEEEVTKITEAGLDVFADLKALTEDPNDVEVGDHLVCYVESDDKLDEKIL</sequence>
<keyword evidence="2" id="KW-0812">Transmembrane</keyword>
<gene>
    <name evidence="4" type="ORF">DJ010_18680</name>
</gene>
<feature type="transmembrane region" description="Helical" evidence="2">
    <location>
        <begin position="82"/>
        <end position="112"/>
    </location>
</feature>
<evidence type="ECO:0000259" key="3">
    <source>
        <dbReference type="Pfam" id="PF13828"/>
    </source>
</evidence>
<dbReference type="Proteomes" id="UP000245507">
    <property type="component" value="Unassembled WGS sequence"/>
</dbReference>
<organism evidence="4 5">
    <name type="scientific">Nocardioides silvaticus</name>
    <dbReference type="NCBI Taxonomy" id="2201891"/>
    <lineage>
        <taxon>Bacteria</taxon>
        <taxon>Bacillati</taxon>
        <taxon>Actinomycetota</taxon>
        <taxon>Actinomycetes</taxon>
        <taxon>Propionibacteriales</taxon>
        <taxon>Nocardioidaceae</taxon>
        <taxon>Nocardioides</taxon>
    </lineage>
</organism>
<reference evidence="4 5" key="1">
    <citation type="submission" date="2018-05" db="EMBL/GenBank/DDBJ databases">
        <title>Nocardioides silvaticus genome.</title>
        <authorList>
            <person name="Li C."/>
            <person name="Wang G."/>
        </authorList>
    </citation>
    <scope>NUCLEOTIDE SEQUENCE [LARGE SCALE GENOMIC DNA]</scope>
    <source>
        <strain evidence="4 5">CCTCC AB 2018079</strain>
    </source>
</reference>
<feature type="domain" description="DUF4190" evidence="3">
    <location>
        <begin position="47"/>
        <end position="99"/>
    </location>
</feature>
<evidence type="ECO:0000313" key="4">
    <source>
        <dbReference type="EMBL" id="PWN01566.1"/>
    </source>
</evidence>
<feature type="transmembrane region" description="Helical" evidence="2">
    <location>
        <begin position="48"/>
        <end position="70"/>
    </location>
</feature>
<keyword evidence="5" id="KW-1185">Reference proteome</keyword>
<comment type="caution">
    <text evidence="4">The sequence shown here is derived from an EMBL/GenBank/DDBJ whole genome shotgun (WGS) entry which is preliminary data.</text>
</comment>
<evidence type="ECO:0000256" key="1">
    <source>
        <dbReference type="SAM" id="MobiDB-lite"/>
    </source>
</evidence>
<feature type="compositionally biased region" description="Low complexity" evidence="1">
    <location>
        <begin position="1"/>
        <end position="18"/>
    </location>
</feature>
<name>A0A316TPC8_9ACTN</name>
<dbReference type="InterPro" id="IPR025241">
    <property type="entry name" value="DUF4190"/>
</dbReference>
<dbReference type="OrthoDB" id="3785114at2"/>
<feature type="region of interest" description="Disordered" evidence="1">
    <location>
        <begin position="1"/>
        <end position="38"/>
    </location>
</feature>
<proteinExistence type="predicted"/>
<accession>A0A316TPC8</accession>
<dbReference type="Pfam" id="PF13828">
    <property type="entry name" value="DUF4190"/>
    <property type="match status" value="1"/>
</dbReference>
<keyword evidence="2" id="KW-1133">Transmembrane helix</keyword>
<feature type="compositionally biased region" description="Gly residues" evidence="1">
    <location>
        <begin position="19"/>
        <end position="38"/>
    </location>
</feature>
<evidence type="ECO:0000313" key="5">
    <source>
        <dbReference type="Proteomes" id="UP000245507"/>
    </source>
</evidence>
<dbReference type="EMBL" id="QGDD01000009">
    <property type="protein sequence ID" value="PWN01566.1"/>
    <property type="molecule type" value="Genomic_DNA"/>
</dbReference>
<protein>
    <recommendedName>
        <fullName evidence="3">DUF4190 domain-containing protein</fullName>
    </recommendedName>
</protein>